<proteinExistence type="predicted"/>
<evidence type="ECO:0000313" key="1">
    <source>
        <dbReference type="EMBL" id="ETJ45343.1"/>
    </source>
</evidence>
<reference evidence="1" key="1">
    <citation type="submission" date="2013-12" db="EMBL/GenBank/DDBJ databases">
        <title>A Varibaculum cambriense genome reconstructed from a premature infant gut community with otherwise low bacterial novelty that shifts toward anaerobic metabolism during the third week of life.</title>
        <authorList>
            <person name="Brown C.T."/>
            <person name="Sharon I."/>
            <person name="Thomas B.C."/>
            <person name="Castelle C.J."/>
            <person name="Morowitz M.J."/>
            <person name="Banfield J.F."/>
        </authorList>
    </citation>
    <scope>NUCLEOTIDE SEQUENCE</scope>
</reference>
<comment type="caution">
    <text evidence="1">The sequence shown here is derived from an EMBL/GenBank/DDBJ whole genome shotgun (WGS) entry which is preliminary data.</text>
</comment>
<organism evidence="1">
    <name type="scientific">human gut metagenome</name>
    <dbReference type="NCBI Taxonomy" id="408170"/>
    <lineage>
        <taxon>unclassified sequences</taxon>
        <taxon>metagenomes</taxon>
        <taxon>organismal metagenomes</taxon>
    </lineage>
</organism>
<name>W1YS17_9ZZZZ</name>
<sequence length="77" mass="7949">MKKKIITAVLGICLTTTAFGGILTTQAGGLSSILGGAAKIGGIGIVINKFGPQIDSFLNKLLKQNNLSTEYTTKVVP</sequence>
<accession>W1YS17</accession>
<dbReference type="AlphaFoldDB" id="W1YS17"/>
<protein>
    <submittedName>
        <fullName evidence="1">Uncharacterized protein</fullName>
    </submittedName>
</protein>
<dbReference type="EMBL" id="AZMM01000656">
    <property type="protein sequence ID" value="ETJ45343.1"/>
    <property type="molecule type" value="Genomic_DNA"/>
</dbReference>
<feature type="non-terminal residue" evidence="1">
    <location>
        <position position="77"/>
    </location>
</feature>
<gene>
    <name evidence="1" type="ORF">Q604_UNBC00656G0001</name>
</gene>